<evidence type="ECO:0000313" key="6">
    <source>
        <dbReference type="Proteomes" id="UP000275256"/>
    </source>
</evidence>
<organism evidence="5 6">
    <name type="scientific">Tessaracoccus antarcticus</name>
    <dbReference type="NCBI Taxonomy" id="2479848"/>
    <lineage>
        <taxon>Bacteria</taxon>
        <taxon>Bacillati</taxon>
        <taxon>Actinomycetota</taxon>
        <taxon>Actinomycetes</taxon>
        <taxon>Propionibacteriales</taxon>
        <taxon>Propionibacteriaceae</taxon>
        <taxon>Tessaracoccus</taxon>
    </lineage>
</organism>
<gene>
    <name evidence="5" type="ORF">EAX62_04700</name>
</gene>
<dbReference type="OrthoDB" id="4268837at2"/>
<dbReference type="RefSeq" id="WP_121900449.1">
    <property type="nucleotide sequence ID" value="NZ_REFW01000001.1"/>
</dbReference>
<dbReference type="PANTHER" id="PTHR30146:SF109">
    <property type="entry name" value="HTH-TYPE TRANSCRIPTIONAL REGULATOR GALS"/>
    <property type="match status" value="1"/>
</dbReference>
<keyword evidence="1" id="KW-0805">Transcription regulation</keyword>
<name>A0A3M0GA17_9ACTN</name>
<keyword evidence="6" id="KW-1185">Reference proteome</keyword>
<dbReference type="InterPro" id="IPR028082">
    <property type="entry name" value="Peripla_BP_I"/>
</dbReference>
<evidence type="ECO:0000259" key="4">
    <source>
        <dbReference type="Pfam" id="PF13377"/>
    </source>
</evidence>
<dbReference type="Pfam" id="PF13377">
    <property type="entry name" value="Peripla_BP_3"/>
    <property type="match status" value="1"/>
</dbReference>
<comment type="caution">
    <text evidence="5">The sequence shown here is derived from an EMBL/GenBank/DDBJ whole genome shotgun (WGS) entry which is preliminary data.</text>
</comment>
<evidence type="ECO:0000313" key="5">
    <source>
        <dbReference type="EMBL" id="RMB61901.1"/>
    </source>
</evidence>
<dbReference type="AlphaFoldDB" id="A0A3M0GA17"/>
<dbReference type="SUPFAM" id="SSF53822">
    <property type="entry name" value="Periplasmic binding protein-like I"/>
    <property type="match status" value="1"/>
</dbReference>
<sequence length="60" mass="6515">MPESALATPPLTTINQPIQQMGSEALRLLIQLIEGQSDTETHVMLPTSLVLRSTTCPPRS</sequence>
<reference evidence="5 6" key="1">
    <citation type="submission" date="2018-10" db="EMBL/GenBank/DDBJ databases">
        <title>Tessaracoccus antarcticuss sp. nov., isolated from sediment.</title>
        <authorList>
            <person name="Zhou L.Y."/>
            <person name="Du Z.J."/>
        </authorList>
    </citation>
    <scope>NUCLEOTIDE SEQUENCE [LARGE SCALE GENOMIC DNA]</scope>
    <source>
        <strain evidence="5 6">JDX10</strain>
    </source>
</reference>
<protein>
    <recommendedName>
        <fullName evidence="4">Transcriptional regulator LacI/GalR-like sensor domain-containing protein</fullName>
    </recommendedName>
</protein>
<keyword evidence="3" id="KW-0804">Transcription</keyword>
<dbReference type="GO" id="GO:0003700">
    <property type="term" value="F:DNA-binding transcription factor activity"/>
    <property type="evidence" value="ECO:0007669"/>
    <property type="project" value="TreeGrafter"/>
</dbReference>
<accession>A0A3M0GA17</accession>
<proteinExistence type="predicted"/>
<evidence type="ECO:0000256" key="1">
    <source>
        <dbReference type="ARBA" id="ARBA00023015"/>
    </source>
</evidence>
<evidence type="ECO:0000256" key="3">
    <source>
        <dbReference type="ARBA" id="ARBA00023163"/>
    </source>
</evidence>
<feature type="domain" description="Transcriptional regulator LacI/GalR-like sensor" evidence="4">
    <location>
        <begin position="4"/>
        <end position="55"/>
    </location>
</feature>
<evidence type="ECO:0000256" key="2">
    <source>
        <dbReference type="ARBA" id="ARBA00023125"/>
    </source>
</evidence>
<keyword evidence="2" id="KW-0238">DNA-binding</keyword>
<dbReference type="PANTHER" id="PTHR30146">
    <property type="entry name" value="LACI-RELATED TRANSCRIPTIONAL REPRESSOR"/>
    <property type="match status" value="1"/>
</dbReference>
<dbReference type="Gene3D" id="3.40.50.2300">
    <property type="match status" value="2"/>
</dbReference>
<dbReference type="Proteomes" id="UP000275256">
    <property type="component" value="Unassembled WGS sequence"/>
</dbReference>
<dbReference type="InterPro" id="IPR046335">
    <property type="entry name" value="LacI/GalR-like_sensor"/>
</dbReference>
<dbReference type="EMBL" id="REFW01000001">
    <property type="protein sequence ID" value="RMB61901.1"/>
    <property type="molecule type" value="Genomic_DNA"/>
</dbReference>
<dbReference type="GO" id="GO:0000976">
    <property type="term" value="F:transcription cis-regulatory region binding"/>
    <property type="evidence" value="ECO:0007669"/>
    <property type="project" value="TreeGrafter"/>
</dbReference>